<keyword evidence="2" id="KW-1185">Reference proteome</keyword>
<evidence type="ECO:0000313" key="1">
    <source>
        <dbReference type="EMBL" id="GAD82841.1"/>
    </source>
</evidence>
<comment type="caution">
    <text evidence="1">The sequence shown here is derived from an EMBL/GenBank/DDBJ whole genome shotgun (WGS) entry which is preliminary data.</text>
</comment>
<accession>U5E8S9</accession>
<protein>
    <submittedName>
        <fullName evidence="1">Uncharacterized protein</fullName>
    </submittedName>
</protein>
<dbReference type="EMBL" id="BAFO02000013">
    <property type="protein sequence ID" value="GAD82841.1"/>
    <property type="molecule type" value="Genomic_DNA"/>
</dbReference>
<organism evidence="1 2">
    <name type="scientific">Nocardia asteroides NBRC 15531</name>
    <dbReference type="NCBI Taxonomy" id="1110697"/>
    <lineage>
        <taxon>Bacteria</taxon>
        <taxon>Bacillati</taxon>
        <taxon>Actinomycetota</taxon>
        <taxon>Actinomycetes</taxon>
        <taxon>Mycobacteriales</taxon>
        <taxon>Nocardiaceae</taxon>
        <taxon>Nocardia</taxon>
    </lineage>
</organism>
<evidence type="ECO:0000313" key="2">
    <source>
        <dbReference type="Proteomes" id="UP000017048"/>
    </source>
</evidence>
<name>U5E8S9_NOCAS</name>
<reference evidence="1 2" key="1">
    <citation type="journal article" date="2014" name="BMC Genomics">
        <title>Genome based analysis of type-I polyketide synthase and nonribosomal peptide synthetase gene clusters in seven strains of five representative Nocardia species.</title>
        <authorList>
            <person name="Komaki H."/>
            <person name="Ichikawa N."/>
            <person name="Hosoyama A."/>
            <person name="Takahashi-Nakaguchi A."/>
            <person name="Matsuzawa T."/>
            <person name="Suzuki K."/>
            <person name="Fujita N."/>
            <person name="Gonoi T."/>
        </authorList>
    </citation>
    <scope>NUCLEOTIDE SEQUENCE [LARGE SCALE GENOMIC DNA]</scope>
    <source>
        <strain evidence="1 2">NBRC 15531</strain>
    </source>
</reference>
<sequence>MMPSRDNTTASTVVGASTILAHCLREIPTVSNLAAPRGDVSESFGAESALTLGDAGESADSCALSSVVTIGTVAAAPPESG</sequence>
<dbReference type="AlphaFoldDB" id="U5E8S9"/>
<gene>
    <name evidence="1" type="ORF">NCAST_13_01160</name>
</gene>
<proteinExistence type="predicted"/>
<dbReference type="Proteomes" id="UP000017048">
    <property type="component" value="Unassembled WGS sequence"/>
</dbReference>